<dbReference type="RefSeq" id="WP_092256838.1">
    <property type="nucleotide sequence ID" value="NZ_CP047199.1"/>
</dbReference>
<dbReference type="STRING" id="1121357.SAMN05661109_00896"/>
<dbReference type="PANTHER" id="PTHR40266:SF2">
    <property type="entry name" value="TOXIN HIGB-1"/>
    <property type="match status" value="1"/>
</dbReference>
<accession>A0A1H9RSK2</accession>
<dbReference type="Pfam" id="PF05015">
    <property type="entry name" value="HigB-like_toxin"/>
    <property type="match status" value="1"/>
</dbReference>
<reference evidence="2" key="1">
    <citation type="submission" date="2016-10" db="EMBL/GenBank/DDBJ databases">
        <authorList>
            <person name="Varghese N."/>
            <person name="Submissions S."/>
        </authorList>
    </citation>
    <scope>NUCLEOTIDE SEQUENCE [LARGE SCALE GENOMIC DNA]</scope>
    <source>
        <strain evidence="2">DSM 20524</strain>
    </source>
</reference>
<dbReference type="InterPro" id="IPR035093">
    <property type="entry name" value="RelE/ParE_toxin_dom_sf"/>
</dbReference>
<protein>
    <submittedName>
        <fullName evidence="1">Proteic killer suppression protein</fullName>
    </submittedName>
</protein>
<evidence type="ECO:0000313" key="1">
    <source>
        <dbReference type="EMBL" id="SER75574.1"/>
    </source>
</evidence>
<dbReference type="AlphaFoldDB" id="A0A1H9RSK2"/>
<keyword evidence="2" id="KW-1185">Reference proteome</keyword>
<dbReference type="Proteomes" id="UP000198929">
    <property type="component" value="Unassembled WGS sequence"/>
</dbReference>
<sequence length="93" mass="10939">MIVSFADKDTERLFRRQRPKRIDTRLQRRALSKLLVLNAAVKLEELKVPPGNQLELLSGDRVGQHSIRINSQWRICFVWTDEGPRDVEIVDYH</sequence>
<evidence type="ECO:0000313" key="2">
    <source>
        <dbReference type="Proteomes" id="UP000198929"/>
    </source>
</evidence>
<name>A0A1H9RSK2_9CORY</name>
<dbReference type="SUPFAM" id="SSF143011">
    <property type="entry name" value="RelE-like"/>
    <property type="match status" value="1"/>
</dbReference>
<dbReference type="PANTHER" id="PTHR40266">
    <property type="entry name" value="TOXIN HIGB-1"/>
    <property type="match status" value="1"/>
</dbReference>
<gene>
    <name evidence="1" type="ORF">SAMN05661109_00896</name>
</gene>
<dbReference type="InterPro" id="IPR007711">
    <property type="entry name" value="HigB-1"/>
</dbReference>
<dbReference type="EMBL" id="FOGQ01000003">
    <property type="protein sequence ID" value="SER75574.1"/>
    <property type="molecule type" value="Genomic_DNA"/>
</dbReference>
<organism evidence="1 2">
    <name type="scientific">Corynebacterium cystitidis DSM 20524</name>
    <dbReference type="NCBI Taxonomy" id="1121357"/>
    <lineage>
        <taxon>Bacteria</taxon>
        <taxon>Bacillati</taxon>
        <taxon>Actinomycetota</taxon>
        <taxon>Actinomycetes</taxon>
        <taxon>Mycobacteriales</taxon>
        <taxon>Corynebacteriaceae</taxon>
        <taxon>Corynebacterium</taxon>
    </lineage>
</organism>
<dbReference type="Gene3D" id="3.30.2310.20">
    <property type="entry name" value="RelE-like"/>
    <property type="match status" value="1"/>
</dbReference>
<proteinExistence type="predicted"/>